<evidence type="ECO:0000256" key="1">
    <source>
        <dbReference type="SAM" id="MobiDB-lite"/>
    </source>
</evidence>
<feature type="region of interest" description="Disordered" evidence="1">
    <location>
        <begin position="206"/>
        <end position="264"/>
    </location>
</feature>
<dbReference type="EMBL" id="BNCQ01000005">
    <property type="protein sequence ID" value="GIL97774.1"/>
    <property type="molecule type" value="Genomic_DNA"/>
</dbReference>
<keyword evidence="5" id="KW-1185">Reference proteome</keyword>
<evidence type="ECO:0000313" key="5">
    <source>
        <dbReference type="Proteomes" id="UP000747110"/>
    </source>
</evidence>
<feature type="region of interest" description="Disordered" evidence="1">
    <location>
        <begin position="331"/>
        <end position="379"/>
    </location>
</feature>
<feature type="compositionally biased region" description="Polar residues" evidence="1">
    <location>
        <begin position="241"/>
        <end position="252"/>
    </location>
</feature>
<feature type="region of interest" description="Disordered" evidence="1">
    <location>
        <begin position="39"/>
        <end position="192"/>
    </location>
</feature>
<reference evidence="3" key="1">
    <citation type="journal article" date="2021" name="Proc. Natl. Acad. Sci. U.S.A.">
        <title>Three genomes in the algal genus Volvox reveal the fate of a haploid sex-determining region after a transition to homothallism.</title>
        <authorList>
            <person name="Yamamoto K."/>
            <person name="Hamaji T."/>
            <person name="Kawai-Toyooka H."/>
            <person name="Matsuzaki R."/>
            <person name="Takahashi F."/>
            <person name="Nishimura Y."/>
            <person name="Kawachi M."/>
            <person name="Noguchi H."/>
            <person name="Minakuchi Y."/>
            <person name="Umen J.G."/>
            <person name="Toyoda A."/>
            <person name="Nozaki H."/>
        </authorList>
    </citation>
    <scope>NUCLEOTIDE SEQUENCE</scope>
    <source>
        <strain evidence="3">NIES-3785</strain>
        <strain evidence="2">NIES-3786</strain>
    </source>
</reference>
<evidence type="ECO:0000313" key="4">
    <source>
        <dbReference type="Proteomes" id="UP000722791"/>
    </source>
</evidence>
<evidence type="ECO:0000313" key="2">
    <source>
        <dbReference type="EMBL" id="GIL70051.1"/>
    </source>
</evidence>
<dbReference type="PANTHER" id="PTHR28634">
    <property type="entry name" value="ZINC FINGER B-BOX DOMAIN-CONTAINING PROTEIN 1"/>
    <property type="match status" value="1"/>
</dbReference>
<dbReference type="Proteomes" id="UP000747110">
    <property type="component" value="Unassembled WGS sequence"/>
</dbReference>
<accession>A0A8J4G4M4</accession>
<name>A0A8J4G4M4_9CHLO</name>
<feature type="compositionally biased region" description="Low complexity" evidence="1">
    <location>
        <begin position="135"/>
        <end position="146"/>
    </location>
</feature>
<feature type="compositionally biased region" description="Low complexity" evidence="1">
    <location>
        <begin position="253"/>
        <end position="264"/>
    </location>
</feature>
<protein>
    <submittedName>
        <fullName evidence="3">Uncharacterized protein</fullName>
    </submittedName>
</protein>
<feature type="compositionally biased region" description="Gly residues" evidence="1">
    <location>
        <begin position="153"/>
        <end position="178"/>
    </location>
</feature>
<feature type="region of interest" description="Disordered" evidence="1">
    <location>
        <begin position="280"/>
        <end position="314"/>
    </location>
</feature>
<gene>
    <name evidence="2" type="ORF">Vretifemale_893</name>
    <name evidence="3" type="ORF">Vretimale_3327</name>
</gene>
<dbReference type="EMBL" id="BNCP01000002">
    <property type="protein sequence ID" value="GIL70051.1"/>
    <property type="molecule type" value="Genomic_DNA"/>
</dbReference>
<comment type="caution">
    <text evidence="3">The sequence shown here is derived from an EMBL/GenBank/DDBJ whole genome shotgun (WGS) entry which is preliminary data.</text>
</comment>
<proteinExistence type="predicted"/>
<dbReference type="Proteomes" id="UP000722791">
    <property type="component" value="Unassembled WGS sequence"/>
</dbReference>
<feature type="compositionally biased region" description="Low complexity" evidence="1">
    <location>
        <begin position="81"/>
        <end position="125"/>
    </location>
</feature>
<dbReference type="AlphaFoldDB" id="A0A8J4G4M4"/>
<dbReference type="PANTHER" id="PTHR28634:SF1">
    <property type="entry name" value="ZINC FINGER B-BOX DOMAIN-CONTAINING PROTEIN 1"/>
    <property type="match status" value="1"/>
</dbReference>
<dbReference type="OrthoDB" id="549331at2759"/>
<dbReference type="InterPro" id="IPR037688">
    <property type="entry name" value="ZBBX"/>
</dbReference>
<evidence type="ECO:0000313" key="3">
    <source>
        <dbReference type="EMBL" id="GIL97774.1"/>
    </source>
</evidence>
<feature type="compositionally biased region" description="Basic and acidic residues" evidence="1">
    <location>
        <begin position="39"/>
        <end position="49"/>
    </location>
</feature>
<feature type="compositionally biased region" description="Low complexity" evidence="1">
    <location>
        <begin position="331"/>
        <end position="360"/>
    </location>
</feature>
<organism evidence="3 4">
    <name type="scientific">Volvox reticuliferus</name>
    <dbReference type="NCBI Taxonomy" id="1737510"/>
    <lineage>
        <taxon>Eukaryota</taxon>
        <taxon>Viridiplantae</taxon>
        <taxon>Chlorophyta</taxon>
        <taxon>core chlorophytes</taxon>
        <taxon>Chlorophyceae</taxon>
        <taxon>CS clade</taxon>
        <taxon>Chlamydomonadales</taxon>
        <taxon>Volvocaceae</taxon>
        <taxon>Volvox</taxon>
    </lineage>
</organism>
<sequence>MRKEATGRVKEMAPKVAKPAVLSAEAAAMEQKLAELRKAMEKERAKRDALMANAGGGSIWRNGGSNSGLRTNVKGKGPGEGSAASGSLSGAGSSSSRRPGSSDAPSGQGSGSSSTRASSARAGGTESDVPSVTGNRVASARAAVNVGPSELKGGVGGGIVGRAAAGGGGGGSAGGGMSCGTDDNPTLAGGAFNEADSHKSFLEALNEWRRANRGDTAADGEGQATTSTSGGSGVPQRPRSARQSATLEVQTDSRPASRPSSAKSLSYFDKLVINASSRVAGHLASGGPPETIRTSLSGQATGLPRPTSASRPPLAPVASAAVVAEVPKAAPAEISSATTTTTSVTVSTTTNSSPSAAVVSAGGGGVASSDGGKTPLPDPLTILDRLEALERQRQAADDDDEHEEVTIQVTTATGLVLTKGARLPDEVLMPPNQGC</sequence>